<feature type="transmembrane region" description="Helical" evidence="2">
    <location>
        <begin position="93"/>
        <end position="110"/>
    </location>
</feature>
<comment type="caution">
    <text evidence="3">The sequence shown here is derived from an EMBL/GenBank/DDBJ whole genome shotgun (WGS) entry which is preliminary data.</text>
</comment>
<evidence type="ECO:0000256" key="1">
    <source>
        <dbReference type="SAM" id="MobiDB-lite"/>
    </source>
</evidence>
<keyword evidence="2" id="KW-0812">Transmembrane</keyword>
<name>A0A3M0G8I8_9ACTN</name>
<sequence length="111" mass="11370">MTSTPGHQDPRQPFVPGSHRAGPQPQFHSTVPLPRGPNPLGVAAFAAASLGLAVTMWRVLPPIVGLILLTIAIALSLVALFQKGKSKKHAGAALTLSILGGLVAVVVLTVS</sequence>
<dbReference type="Proteomes" id="UP000275256">
    <property type="component" value="Unassembled WGS sequence"/>
</dbReference>
<accession>A0A3M0G8I8</accession>
<proteinExistence type="predicted"/>
<evidence type="ECO:0000313" key="3">
    <source>
        <dbReference type="EMBL" id="RMB61340.1"/>
    </source>
</evidence>
<gene>
    <name evidence="3" type="ORF">EAX62_01370</name>
</gene>
<protein>
    <submittedName>
        <fullName evidence="3">Uncharacterized protein</fullName>
    </submittedName>
</protein>
<feature type="transmembrane region" description="Helical" evidence="2">
    <location>
        <begin position="63"/>
        <end position="81"/>
    </location>
</feature>
<dbReference type="AlphaFoldDB" id="A0A3M0G8I8"/>
<organism evidence="3 4">
    <name type="scientific">Tessaracoccus antarcticus</name>
    <dbReference type="NCBI Taxonomy" id="2479848"/>
    <lineage>
        <taxon>Bacteria</taxon>
        <taxon>Bacillati</taxon>
        <taxon>Actinomycetota</taxon>
        <taxon>Actinomycetes</taxon>
        <taxon>Propionibacteriales</taxon>
        <taxon>Propionibacteriaceae</taxon>
        <taxon>Tessaracoccus</taxon>
    </lineage>
</organism>
<dbReference type="RefSeq" id="WP_121899888.1">
    <property type="nucleotide sequence ID" value="NZ_REFW01000001.1"/>
</dbReference>
<keyword evidence="2" id="KW-0472">Membrane</keyword>
<feature type="region of interest" description="Disordered" evidence="1">
    <location>
        <begin position="1"/>
        <end position="34"/>
    </location>
</feature>
<dbReference type="EMBL" id="REFW01000001">
    <property type="protein sequence ID" value="RMB61340.1"/>
    <property type="molecule type" value="Genomic_DNA"/>
</dbReference>
<keyword evidence="2" id="KW-1133">Transmembrane helix</keyword>
<evidence type="ECO:0000256" key="2">
    <source>
        <dbReference type="SAM" id="Phobius"/>
    </source>
</evidence>
<reference evidence="3 4" key="1">
    <citation type="submission" date="2018-10" db="EMBL/GenBank/DDBJ databases">
        <title>Tessaracoccus antarcticuss sp. nov., isolated from sediment.</title>
        <authorList>
            <person name="Zhou L.Y."/>
            <person name="Du Z.J."/>
        </authorList>
    </citation>
    <scope>NUCLEOTIDE SEQUENCE [LARGE SCALE GENOMIC DNA]</scope>
    <source>
        <strain evidence="3 4">JDX10</strain>
    </source>
</reference>
<keyword evidence="4" id="KW-1185">Reference proteome</keyword>
<evidence type="ECO:0000313" key="4">
    <source>
        <dbReference type="Proteomes" id="UP000275256"/>
    </source>
</evidence>